<dbReference type="InterPro" id="IPR031559">
    <property type="entry name" value="SMG1"/>
</dbReference>
<protein>
    <submittedName>
        <fullName evidence="4">Uncharacterized protein</fullName>
    </submittedName>
</protein>
<evidence type="ECO:0000256" key="1">
    <source>
        <dbReference type="SAM" id="MobiDB-lite"/>
    </source>
</evidence>
<evidence type="ECO:0000313" key="3">
    <source>
        <dbReference type="EMBL" id="CAF3598851.1"/>
    </source>
</evidence>
<organism evidence="4 5">
    <name type="scientific">Rotaria socialis</name>
    <dbReference type="NCBI Taxonomy" id="392032"/>
    <lineage>
        <taxon>Eukaryota</taxon>
        <taxon>Metazoa</taxon>
        <taxon>Spiralia</taxon>
        <taxon>Gnathifera</taxon>
        <taxon>Rotifera</taxon>
        <taxon>Eurotatoria</taxon>
        <taxon>Bdelloidea</taxon>
        <taxon>Philodinida</taxon>
        <taxon>Philodinidae</taxon>
        <taxon>Rotaria</taxon>
    </lineage>
</organism>
<dbReference type="Pfam" id="PF15785">
    <property type="entry name" value="SMG1"/>
    <property type="match status" value="1"/>
</dbReference>
<gene>
    <name evidence="3" type="ORF">FME351_LOCUS21844</name>
    <name evidence="4" type="ORF">TSG867_LOCUS29679</name>
</gene>
<feature type="region of interest" description="Disordered" evidence="1">
    <location>
        <begin position="37"/>
        <end position="57"/>
    </location>
</feature>
<evidence type="ECO:0000256" key="2">
    <source>
        <dbReference type="SAM" id="Phobius"/>
    </source>
</evidence>
<feature type="compositionally biased region" description="Low complexity" evidence="1">
    <location>
        <begin position="393"/>
        <end position="414"/>
    </location>
</feature>
<dbReference type="GO" id="GO:0000184">
    <property type="term" value="P:nuclear-transcribed mRNA catabolic process, nonsense-mediated decay"/>
    <property type="evidence" value="ECO:0007669"/>
    <property type="project" value="InterPro"/>
</dbReference>
<feature type="compositionally biased region" description="Acidic residues" evidence="1">
    <location>
        <begin position="39"/>
        <end position="48"/>
    </location>
</feature>
<keyword evidence="2" id="KW-0472">Membrane</keyword>
<sequence length="461" mass="53639">MEELLRSDREHEHVQFMYDKHKTNLDLTKQVDKELINEDKEEDNDDNEPYATDGNSSSNLQQFFNDYYESNMFIQKIFMFKKLSISSYFILVMIGTIIGLIVSYSLGVFHRHSKQIDEAMLRLDLRKQNRLKILENVKSNCSQLIVEYPEFNVYPQINLCSDYDLSSKLVKLTIILSTLYNIYLFYMLYRSILLSIIIMGISSTFLFNMNFFNNGQILHFLDVTLVFIGFVLIVGHILLTNKRVIKNQQIHIAYSDEEEICNLCCRLLSKIVKRQRDLDVSFLVRRMYGTTWLESLFQSCQRKSNNGSSKDEHLSDNQHGLLSYEQLLNFGNDALIWFRAIWECAQFCVMNKLKTPLGKPQETFLALEEILRFFAWPIDNNTKKVEGSSSDQTNRSSTPSSTTVNPPATASSSSGEANVPADKGDWWCDLHRCGLLLQLIEALESTMHMKEQLFHFHNYLR</sequence>
<dbReference type="EMBL" id="CAJOBQ010004290">
    <property type="protein sequence ID" value="CAF4632334.1"/>
    <property type="molecule type" value="Genomic_DNA"/>
</dbReference>
<accession>A0A821EB59</accession>
<dbReference type="EMBL" id="CAJNYU010002756">
    <property type="protein sequence ID" value="CAF3598851.1"/>
    <property type="molecule type" value="Genomic_DNA"/>
</dbReference>
<name>A0A821EB59_9BILA</name>
<keyword evidence="2" id="KW-1133">Transmembrane helix</keyword>
<keyword evidence="2" id="KW-0812">Transmembrane</keyword>
<dbReference type="Proteomes" id="UP000663869">
    <property type="component" value="Unassembled WGS sequence"/>
</dbReference>
<feature type="region of interest" description="Disordered" evidence="1">
    <location>
        <begin position="384"/>
        <end position="419"/>
    </location>
</feature>
<comment type="caution">
    <text evidence="4">The sequence shown here is derived from an EMBL/GenBank/DDBJ whole genome shotgun (WGS) entry which is preliminary data.</text>
</comment>
<dbReference type="GO" id="GO:0004674">
    <property type="term" value="F:protein serine/threonine kinase activity"/>
    <property type="evidence" value="ECO:0007669"/>
    <property type="project" value="InterPro"/>
</dbReference>
<feature type="transmembrane region" description="Helical" evidence="2">
    <location>
        <begin position="85"/>
        <end position="106"/>
    </location>
</feature>
<evidence type="ECO:0000313" key="5">
    <source>
        <dbReference type="Proteomes" id="UP000663862"/>
    </source>
</evidence>
<proteinExistence type="predicted"/>
<dbReference type="Proteomes" id="UP000663862">
    <property type="component" value="Unassembled WGS sequence"/>
</dbReference>
<dbReference type="AlphaFoldDB" id="A0A821EB59"/>
<evidence type="ECO:0000313" key="4">
    <source>
        <dbReference type="EMBL" id="CAF4632334.1"/>
    </source>
</evidence>
<feature type="transmembrane region" description="Helical" evidence="2">
    <location>
        <begin position="217"/>
        <end position="239"/>
    </location>
</feature>
<reference evidence="4" key="1">
    <citation type="submission" date="2021-02" db="EMBL/GenBank/DDBJ databases">
        <authorList>
            <person name="Nowell W R."/>
        </authorList>
    </citation>
    <scope>NUCLEOTIDE SEQUENCE</scope>
</reference>